<name>A0A7S3FAV9_9EUKA</name>
<sequence length="119" mass="13402">MLRCSTRVLARQHEILSLNRSLITYERPPPALQPSPCPHLSREPPCDFARKRCSRKQTRAAESSQVQAVSPLHSSTSKLIRLIEVAMCTDQIRREGVAFAVGDHPIQTARDFSHCLADR</sequence>
<dbReference type="AlphaFoldDB" id="A0A7S3FAV9"/>
<protein>
    <submittedName>
        <fullName evidence="1">Uncharacterized protein</fullName>
    </submittedName>
</protein>
<dbReference type="EMBL" id="HBHX01056725">
    <property type="protein sequence ID" value="CAE0136521.1"/>
    <property type="molecule type" value="Transcribed_RNA"/>
</dbReference>
<evidence type="ECO:0000313" key="1">
    <source>
        <dbReference type="EMBL" id="CAE0136521.1"/>
    </source>
</evidence>
<organism evidence="1">
    <name type="scientific">Haptolina ericina</name>
    <dbReference type="NCBI Taxonomy" id="156174"/>
    <lineage>
        <taxon>Eukaryota</taxon>
        <taxon>Haptista</taxon>
        <taxon>Haptophyta</taxon>
        <taxon>Prymnesiophyceae</taxon>
        <taxon>Prymnesiales</taxon>
        <taxon>Prymnesiaceae</taxon>
        <taxon>Haptolina</taxon>
    </lineage>
</organism>
<accession>A0A7S3FAV9</accession>
<reference evidence="1" key="1">
    <citation type="submission" date="2021-01" db="EMBL/GenBank/DDBJ databases">
        <authorList>
            <person name="Corre E."/>
            <person name="Pelletier E."/>
            <person name="Niang G."/>
            <person name="Scheremetjew M."/>
            <person name="Finn R."/>
            <person name="Kale V."/>
            <person name="Holt S."/>
            <person name="Cochrane G."/>
            <person name="Meng A."/>
            <person name="Brown T."/>
            <person name="Cohen L."/>
        </authorList>
    </citation>
    <scope>NUCLEOTIDE SEQUENCE</scope>
    <source>
        <strain evidence="1">CCMP281</strain>
    </source>
</reference>
<proteinExistence type="predicted"/>
<gene>
    <name evidence="1" type="ORF">HERI1096_LOCUS31285</name>
</gene>